<dbReference type="CDD" id="cd00504">
    <property type="entry name" value="GXGXG"/>
    <property type="match status" value="1"/>
</dbReference>
<gene>
    <name evidence="1" type="ORF">DQ384_24660</name>
</gene>
<dbReference type="RefSeq" id="WP_114031225.1">
    <property type="nucleotide sequence ID" value="NZ_QOIL01000014.1"/>
</dbReference>
<dbReference type="EMBL" id="QOIL01000014">
    <property type="protein sequence ID" value="RCG28313.1"/>
    <property type="molecule type" value="Genomic_DNA"/>
</dbReference>
<dbReference type="AlphaFoldDB" id="A0A367FD55"/>
<reference evidence="1 2" key="1">
    <citation type="submission" date="2018-06" db="EMBL/GenBank/DDBJ databases">
        <title>Sphaerisporangium craniellae sp. nov., isolated from a marine sponge in the South China Sea.</title>
        <authorList>
            <person name="Li L."/>
        </authorList>
    </citation>
    <scope>NUCLEOTIDE SEQUENCE [LARGE SCALE GENOMIC DNA]</scope>
    <source>
        <strain evidence="1 2">CCTCC AA 208026</strain>
    </source>
</reference>
<keyword evidence="2" id="KW-1185">Reference proteome</keyword>
<dbReference type="Gene3D" id="2.160.20.60">
    <property type="entry name" value="Glutamate synthase, alpha subunit, C-terminal domain"/>
    <property type="match status" value="1"/>
</dbReference>
<name>A0A367FD55_9ACTN</name>
<comment type="caution">
    <text evidence="1">The sequence shown here is derived from an EMBL/GenBank/DDBJ whole genome shotgun (WGS) entry which is preliminary data.</text>
</comment>
<dbReference type="PANTHER" id="PTHR39673">
    <property type="entry name" value="TUNGSTEN FORMYLMETHANOFURAN DEHYDROGENASE, SUBUNIT C (FWDC)"/>
    <property type="match status" value="1"/>
</dbReference>
<dbReference type="OrthoDB" id="287000at2"/>
<evidence type="ECO:0000313" key="2">
    <source>
        <dbReference type="Proteomes" id="UP000253094"/>
    </source>
</evidence>
<evidence type="ECO:0000313" key="1">
    <source>
        <dbReference type="EMBL" id="RCG28313.1"/>
    </source>
</evidence>
<dbReference type="PANTHER" id="PTHR39673:SF5">
    <property type="entry name" value="TUNGSTEN-CONTAINING FORMYLMETHANOFURAN DEHYDROGENASE 2 SUBUNIT C"/>
    <property type="match status" value="1"/>
</dbReference>
<dbReference type="InterPro" id="IPR036485">
    <property type="entry name" value="Glu_synth_asu_C_sf"/>
</dbReference>
<accession>A0A367FD55</accession>
<organism evidence="1 2">
    <name type="scientific">Sphaerisporangium album</name>
    <dbReference type="NCBI Taxonomy" id="509200"/>
    <lineage>
        <taxon>Bacteria</taxon>
        <taxon>Bacillati</taxon>
        <taxon>Actinomycetota</taxon>
        <taxon>Actinomycetes</taxon>
        <taxon>Streptosporangiales</taxon>
        <taxon>Streptosporangiaceae</taxon>
        <taxon>Sphaerisporangium</taxon>
    </lineage>
</organism>
<sequence>MTALPLPPDQRAGRQGDLPDQEVTIDAAVMTTREINRSLRALAYGTAVVVNPGGRHNLAVGLDAPLRVEIEGSAGFYAGGLGKSAGVTVHGAAGCGAGENLMSGRVHVRGPAGPSAASSARGGVIVVDEDCSARAGISLKGATLAIGGNAGPFCGVLAQSGVILVGGDAGPGLGDALYQAVIYVGGRIAGLGGDAVIQEMTERDVRFVKVIAEECGFGHVSPGNVTKVVSTRRLYQLHSPHHGAYS</sequence>
<dbReference type="GO" id="GO:0016491">
    <property type="term" value="F:oxidoreductase activity"/>
    <property type="evidence" value="ECO:0007669"/>
    <property type="project" value="InterPro"/>
</dbReference>
<proteinExistence type="predicted"/>
<protein>
    <submittedName>
        <fullName evidence="1">Glutamate synthase</fullName>
    </submittedName>
</protein>
<dbReference type="SUPFAM" id="SSF69336">
    <property type="entry name" value="Alpha subunit of glutamate synthase, C-terminal domain"/>
    <property type="match status" value="1"/>
</dbReference>
<dbReference type="Proteomes" id="UP000253094">
    <property type="component" value="Unassembled WGS sequence"/>
</dbReference>